<sequence>MFLDKIVDVKREELAELRQRLSLSEKKRVKDLPACLSLANAMRRHTYGPALIAEVKPASPSKGVIRGDVNPIATAKAYEKGGADAISVLTDRSFFKADGKNLQKVKPEVSIPVLRKDFIIDPLQVLESRLLGADAILLIAAILTEEELGALTEEAHSLGMEVLLEVHGEEELPRALSAKPDVLGINNRNLSTFATDLAVTERIRPLVPGTTPVIGESGIHSQADYQRLASAGVDGVLVGEYLMRQSSPEAAVKGLLTGEVR</sequence>
<dbReference type="InterPro" id="IPR011060">
    <property type="entry name" value="RibuloseP-bd_barrel"/>
</dbReference>
<keyword evidence="8 9" id="KW-0456">Lyase</keyword>
<evidence type="ECO:0000313" key="12">
    <source>
        <dbReference type="Proteomes" id="UP000198534"/>
    </source>
</evidence>
<dbReference type="PANTHER" id="PTHR22854:SF2">
    <property type="entry name" value="INDOLE-3-GLYCEROL-PHOSPHATE SYNTHASE"/>
    <property type="match status" value="1"/>
</dbReference>
<dbReference type="NCBIfam" id="NF001377">
    <property type="entry name" value="PRK00278.2-4"/>
    <property type="match status" value="1"/>
</dbReference>
<dbReference type="GO" id="GO:0004640">
    <property type="term" value="F:phosphoribosylanthranilate isomerase activity"/>
    <property type="evidence" value="ECO:0007669"/>
    <property type="project" value="TreeGrafter"/>
</dbReference>
<dbReference type="InterPro" id="IPR001468">
    <property type="entry name" value="Indole-3-GlycerolPSynthase_CS"/>
</dbReference>
<accession>A0A1H2UT03</accession>
<keyword evidence="4 9" id="KW-0028">Amino-acid biosynthesis</keyword>
<evidence type="ECO:0000256" key="5">
    <source>
        <dbReference type="ARBA" id="ARBA00022793"/>
    </source>
</evidence>
<name>A0A1H2UT03_9BACL</name>
<keyword evidence="12" id="KW-1185">Reference proteome</keyword>
<keyword evidence="6 9" id="KW-0822">Tryptophan biosynthesis</keyword>
<dbReference type="AlphaFoldDB" id="A0A1H2UT03"/>
<dbReference type="UniPathway" id="UPA00035">
    <property type="reaction ID" value="UER00043"/>
</dbReference>
<evidence type="ECO:0000256" key="8">
    <source>
        <dbReference type="ARBA" id="ARBA00023239"/>
    </source>
</evidence>
<dbReference type="InterPro" id="IPR013798">
    <property type="entry name" value="Indole-3-glycerol_P_synth_dom"/>
</dbReference>
<dbReference type="OrthoDB" id="9804217at2"/>
<dbReference type="EMBL" id="FNNQ01000004">
    <property type="protein sequence ID" value="SDW59212.1"/>
    <property type="molecule type" value="Genomic_DNA"/>
</dbReference>
<protein>
    <recommendedName>
        <fullName evidence="9">Indole-3-glycerol phosphate synthase</fullName>
        <shortName evidence="9">IGPS</shortName>
        <ecNumber evidence="9">4.1.1.48</ecNumber>
    </recommendedName>
</protein>
<dbReference type="InterPro" id="IPR013785">
    <property type="entry name" value="Aldolase_TIM"/>
</dbReference>
<dbReference type="PROSITE" id="PS00614">
    <property type="entry name" value="IGPS"/>
    <property type="match status" value="1"/>
</dbReference>
<dbReference type="GO" id="GO:0000162">
    <property type="term" value="P:L-tryptophan biosynthetic process"/>
    <property type="evidence" value="ECO:0007669"/>
    <property type="project" value="UniProtKB-UniRule"/>
</dbReference>
<dbReference type="EC" id="4.1.1.48" evidence="9"/>
<evidence type="ECO:0000256" key="1">
    <source>
        <dbReference type="ARBA" id="ARBA00001633"/>
    </source>
</evidence>
<dbReference type="Pfam" id="PF00218">
    <property type="entry name" value="IGPS"/>
    <property type="match status" value="1"/>
</dbReference>
<organism evidence="11 12">
    <name type="scientific">Marininema mesophilum</name>
    <dbReference type="NCBI Taxonomy" id="1048340"/>
    <lineage>
        <taxon>Bacteria</taxon>
        <taxon>Bacillati</taxon>
        <taxon>Bacillota</taxon>
        <taxon>Bacilli</taxon>
        <taxon>Bacillales</taxon>
        <taxon>Thermoactinomycetaceae</taxon>
        <taxon>Marininema</taxon>
    </lineage>
</organism>
<keyword evidence="7 9" id="KW-0057">Aromatic amino acid biosynthesis</keyword>
<comment type="similarity">
    <text evidence="3 9">Belongs to the TrpC family.</text>
</comment>
<comment type="pathway">
    <text evidence="2 9">Amino-acid biosynthesis; L-tryptophan biosynthesis; L-tryptophan from chorismate: step 4/5.</text>
</comment>
<evidence type="ECO:0000256" key="3">
    <source>
        <dbReference type="ARBA" id="ARBA00008737"/>
    </source>
</evidence>
<evidence type="ECO:0000256" key="2">
    <source>
        <dbReference type="ARBA" id="ARBA00004696"/>
    </source>
</evidence>
<dbReference type="PANTHER" id="PTHR22854">
    <property type="entry name" value="TRYPTOPHAN BIOSYNTHESIS PROTEIN"/>
    <property type="match status" value="1"/>
</dbReference>
<reference evidence="11 12" key="1">
    <citation type="submission" date="2016-10" db="EMBL/GenBank/DDBJ databases">
        <authorList>
            <person name="de Groot N.N."/>
        </authorList>
    </citation>
    <scope>NUCLEOTIDE SEQUENCE [LARGE SCALE GENOMIC DNA]</scope>
    <source>
        <strain evidence="11 12">DSM 45610</strain>
    </source>
</reference>
<dbReference type="InterPro" id="IPR045186">
    <property type="entry name" value="Indole-3-glycerol_P_synth"/>
</dbReference>
<evidence type="ECO:0000256" key="4">
    <source>
        <dbReference type="ARBA" id="ARBA00022605"/>
    </source>
</evidence>
<dbReference type="HAMAP" id="MF_00134_B">
    <property type="entry name" value="IGPS_B"/>
    <property type="match status" value="1"/>
</dbReference>
<dbReference type="RefSeq" id="WP_091737646.1">
    <property type="nucleotide sequence ID" value="NZ_FNNQ01000004.1"/>
</dbReference>
<dbReference type="Proteomes" id="UP000198534">
    <property type="component" value="Unassembled WGS sequence"/>
</dbReference>
<evidence type="ECO:0000256" key="9">
    <source>
        <dbReference type="HAMAP-Rule" id="MF_00134"/>
    </source>
</evidence>
<dbReference type="STRING" id="1048340.SAMN05444487_104211"/>
<dbReference type="Gene3D" id="3.20.20.70">
    <property type="entry name" value="Aldolase class I"/>
    <property type="match status" value="1"/>
</dbReference>
<dbReference type="GO" id="GO:0004425">
    <property type="term" value="F:indole-3-glycerol-phosphate synthase activity"/>
    <property type="evidence" value="ECO:0007669"/>
    <property type="project" value="UniProtKB-UniRule"/>
</dbReference>
<feature type="domain" description="Indole-3-glycerol phosphate synthase" evidence="10">
    <location>
        <begin position="3"/>
        <end position="254"/>
    </location>
</feature>
<evidence type="ECO:0000313" key="11">
    <source>
        <dbReference type="EMBL" id="SDW59212.1"/>
    </source>
</evidence>
<dbReference type="SUPFAM" id="SSF51366">
    <property type="entry name" value="Ribulose-phoshate binding barrel"/>
    <property type="match status" value="1"/>
</dbReference>
<proteinExistence type="inferred from homology"/>
<comment type="catalytic activity">
    <reaction evidence="1 9">
        <text>1-(2-carboxyphenylamino)-1-deoxy-D-ribulose 5-phosphate + H(+) = (1S,2R)-1-C-(indol-3-yl)glycerol 3-phosphate + CO2 + H2O</text>
        <dbReference type="Rhea" id="RHEA:23476"/>
        <dbReference type="ChEBI" id="CHEBI:15377"/>
        <dbReference type="ChEBI" id="CHEBI:15378"/>
        <dbReference type="ChEBI" id="CHEBI:16526"/>
        <dbReference type="ChEBI" id="CHEBI:58613"/>
        <dbReference type="ChEBI" id="CHEBI:58866"/>
        <dbReference type="EC" id="4.1.1.48"/>
    </reaction>
</comment>
<dbReference type="CDD" id="cd00331">
    <property type="entry name" value="IGPS"/>
    <property type="match status" value="1"/>
</dbReference>
<dbReference type="FunFam" id="3.20.20.70:FF:000024">
    <property type="entry name" value="Indole-3-glycerol phosphate synthase"/>
    <property type="match status" value="1"/>
</dbReference>
<gene>
    <name evidence="9" type="primary">trpC</name>
    <name evidence="11" type="ORF">SAMN05444487_104211</name>
</gene>
<keyword evidence="5 9" id="KW-0210">Decarboxylase</keyword>
<evidence type="ECO:0000256" key="7">
    <source>
        <dbReference type="ARBA" id="ARBA00023141"/>
    </source>
</evidence>
<evidence type="ECO:0000259" key="10">
    <source>
        <dbReference type="Pfam" id="PF00218"/>
    </source>
</evidence>
<evidence type="ECO:0000256" key="6">
    <source>
        <dbReference type="ARBA" id="ARBA00022822"/>
    </source>
</evidence>